<comment type="caution">
    <text evidence="2">The sequence shown here is derived from an EMBL/GenBank/DDBJ whole genome shotgun (WGS) entry which is preliminary data.</text>
</comment>
<name>A0A7C8IEZ6_9PLEO</name>
<protein>
    <submittedName>
        <fullName evidence="2">Uncharacterized protein</fullName>
    </submittedName>
</protein>
<keyword evidence="3" id="KW-1185">Reference proteome</keyword>
<proteinExistence type="predicted"/>
<dbReference type="Proteomes" id="UP000481861">
    <property type="component" value="Unassembled WGS sequence"/>
</dbReference>
<evidence type="ECO:0000256" key="1">
    <source>
        <dbReference type="SAM" id="MobiDB-lite"/>
    </source>
</evidence>
<reference evidence="2 3" key="1">
    <citation type="submission" date="2020-01" db="EMBL/GenBank/DDBJ databases">
        <authorList>
            <consortium name="DOE Joint Genome Institute"/>
            <person name="Haridas S."/>
            <person name="Albert R."/>
            <person name="Binder M."/>
            <person name="Bloem J."/>
            <person name="Labutti K."/>
            <person name="Salamov A."/>
            <person name="Andreopoulos B."/>
            <person name="Baker S.E."/>
            <person name="Barry K."/>
            <person name="Bills G."/>
            <person name="Bluhm B.H."/>
            <person name="Cannon C."/>
            <person name="Castanera R."/>
            <person name="Culley D.E."/>
            <person name="Daum C."/>
            <person name="Ezra D."/>
            <person name="Gonzalez J.B."/>
            <person name="Henrissat B."/>
            <person name="Kuo A."/>
            <person name="Liang C."/>
            <person name="Lipzen A."/>
            <person name="Lutzoni F."/>
            <person name="Magnuson J."/>
            <person name="Mondo S."/>
            <person name="Nolan M."/>
            <person name="Ohm R."/>
            <person name="Pangilinan J."/>
            <person name="Park H.-J.H."/>
            <person name="Ramirez L."/>
            <person name="Alfaro M."/>
            <person name="Sun H."/>
            <person name="Tritt A."/>
            <person name="Yoshinaga Y."/>
            <person name="Zwiers L.-H.L."/>
            <person name="Turgeon B.G."/>
            <person name="Goodwin S.B."/>
            <person name="Spatafora J.W."/>
            <person name="Crous P.W."/>
            <person name="Grigoriev I.V."/>
        </authorList>
    </citation>
    <scope>NUCLEOTIDE SEQUENCE [LARGE SCALE GENOMIC DNA]</scope>
    <source>
        <strain evidence="2 3">CBS 611.86</strain>
    </source>
</reference>
<sequence length="443" mass="51696">MSLTNTTKRPRDDDDDDDDGEDLELRPVQAPRIEQPLHPSHPYRLLEHLVKEVLPHKCKSQPLLDFYSDQLADPDAAIELCKGKLSDWVLEFWNKGRLYDRQWLKTKAVTQFPHHGVGYLILLDIEGQERRYVGQTENGHHRITLSHQSEAYRNVHPSFLYFLFERATTIHYLLPISDTDLAAGPILNILEQWLGLIFRSLQLFDLKNNLDAESFKWIRGEELDKGVNVREPLGQGFSFADYPMRSNSFKYAKDTLKREWYGISRNREITPRRESFLKGEIFDGSFWNAPGWYGGADYEFQIWSVRFRVGRSHIDRFEEASIRVWCELLPDGYHPESVISSLGSPKRYNGPARRLGIKISGVRKCDNEEGFVWVRLEGDPDKSIPRANRLVDWLEDLDPDELRPRRWYPANKRLDRPRCGYTGHPLDLGDAWIVIMDNNGFVR</sequence>
<dbReference type="EMBL" id="JAADJZ010000006">
    <property type="protein sequence ID" value="KAF2874633.1"/>
    <property type="molecule type" value="Genomic_DNA"/>
</dbReference>
<evidence type="ECO:0000313" key="2">
    <source>
        <dbReference type="EMBL" id="KAF2874633.1"/>
    </source>
</evidence>
<evidence type="ECO:0000313" key="3">
    <source>
        <dbReference type="Proteomes" id="UP000481861"/>
    </source>
</evidence>
<feature type="region of interest" description="Disordered" evidence="1">
    <location>
        <begin position="1"/>
        <end position="38"/>
    </location>
</feature>
<dbReference type="OrthoDB" id="3784785at2759"/>
<organism evidence="2 3">
    <name type="scientific">Massariosphaeria phaeospora</name>
    <dbReference type="NCBI Taxonomy" id="100035"/>
    <lineage>
        <taxon>Eukaryota</taxon>
        <taxon>Fungi</taxon>
        <taxon>Dikarya</taxon>
        <taxon>Ascomycota</taxon>
        <taxon>Pezizomycotina</taxon>
        <taxon>Dothideomycetes</taxon>
        <taxon>Pleosporomycetidae</taxon>
        <taxon>Pleosporales</taxon>
        <taxon>Pleosporales incertae sedis</taxon>
        <taxon>Massariosphaeria</taxon>
    </lineage>
</organism>
<gene>
    <name evidence="2" type="ORF">BDV95DRAFT_666450</name>
</gene>
<feature type="compositionally biased region" description="Acidic residues" evidence="1">
    <location>
        <begin position="13"/>
        <end position="22"/>
    </location>
</feature>
<accession>A0A7C8IEZ6</accession>
<dbReference type="AlphaFoldDB" id="A0A7C8IEZ6"/>